<dbReference type="EMBL" id="VYYT01000186">
    <property type="protein sequence ID" value="KAK2758910.1"/>
    <property type="molecule type" value="Genomic_DNA"/>
</dbReference>
<evidence type="ECO:0000313" key="8">
    <source>
        <dbReference type="Proteomes" id="UP001281614"/>
    </source>
</evidence>
<dbReference type="AlphaFoldDB" id="A0AAD9YD82"/>
<dbReference type="GO" id="GO:0031966">
    <property type="term" value="C:mitochondrial membrane"/>
    <property type="evidence" value="ECO:0007669"/>
    <property type="project" value="TreeGrafter"/>
</dbReference>
<dbReference type="GO" id="GO:0047184">
    <property type="term" value="F:1-acylglycerophosphocholine O-acyltransferase activity"/>
    <property type="evidence" value="ECO:0007669"/>
    <property type="project" value="TreeGrafter"/>
</dbReference>
<dbReference type="Proteomes" id="UP001281614">
    <property type="component" value="Unassembled WGS sequence"/>
</dbReference>
<dbReference type="GO" id="GO:0035965">
    <property type="term" value="P:cardiolipin acyl-chain remodeling"/>
    <property type="evidence" value="ECO:0007669"/>
    <property type="project" value="TreeGrafter"/>
</dbReference>
<evidence type="ECO:0000256" key="4">
    <source>
        <dbReference type="ARBA" id="ARBA00023136"/>
    </source>
</evidence>
<gene>
    <name evidence="7" type="ORF">CKAH01_16782</name>
</gene>
<keyword evidence="2" id="KW-0808">Transferase</keyword>
<evidence type="ECO:0000256" key="5">
    <source>
        <dbReference type="ARBA" id="ARBA00023315"/>
    </source>
</evidence>
<dbReference type="PANTHER" id="PTHR12497:SF0">
    <property type="entry name" value="TAFAZZIN"/>
    <property type="match status" value="1"/>
</dbReference>
<organism evidence="7 8">
    <name type="scientific">Colletotrichum kahawae</name>
    <name type="common">Coffee berry disease fungus</name>
    <dbReference type="NCBI Taxonomy" id="34407"/>
    <lineage>
        <taxon>Eukaryota</taxon>
        <taxon>Fungi</taxon>
        <taxon>Dikarya</taxon>
        <taxon>Ascomycota</taxon>
        <taxon>Pezizomycotina</taxon>
        <taxon>Sordariomycetes</taxon>
        <taxon>Hypocreomycetidae</taxon>
        <taxon>Glomerellales</taxon>
        <taxon>Glomerellaceae</taxon>
        <taxon>Colletotrichum</taxon>
        <taxon>Colletotrichum gloeosporioides species complex</taxon>
    </lineage>
</organism>
<comment type="similarity">
    <text evidence="6">Belongs to the taffazin family.</text>
</comment>
<accession>A0AAD9YD82</accession>
<evidence type="ECO:0000256" key="2">
    <source>
        <dbReference type="ARBA" id="ARBA00022679"/>
    </source>
</evidence>
<reference evidence="7" key="1">
    <citation type="submission" date="2023-02" db="EMBL/GenBank/DDBJ databases">
        <title>Colletotrichum kahawae CIFC_Que2 genome sequencing and assembly.</title>
        <authorList>
            <person name="Baroncelli R."/>
        </authorList>
    </citation>
    <scope>NUCLEOTIDE SEQUENCE</scope>
    <source>
        <strain evidence="7">CIFC_Que2</strain>
    </source>
</reference>
<dbReference type="InterPro" id="IPR000872">
    <property type="entry name" value="Tafazzin"/>
</dbReference>
<evidence type="ECO:0000256" key="6">
    <source>
        <dbReference type="RuleBase" id="RU365062"/>
    </source>
</evidence>
<dbReference type="GO" id="GO:0007007">
    <property type="term" value="P:inner mitochondrial membrane organization"/>
    <property type="evidence" value="ECO:0007669"/>
    <property type="project" value="TreeGrafter"/>
</dbReference>
<evidence type="ECO:0000256" key="3">
    <source>
        <dbReference type="ARBA" id="ARBA00023098"/>
    </source>
</evidence>
<comment type="caution">
    <text evidence="7">The sequence shown here is derived from an EMBL/GenBank/DDBJ whole genome shotgun (WGS) entry which is preliminary data.</text>
</comment>
<dbReference type="PANTHER" id="PTHR12497">
    <property type="entry name" value="TAZ PROTEIN TAFAZZIN"/>
    <property type="match status" value="1"/>
</dbReference>
<evidence type="ECO:0000256" key="1">
    <source>
        <dbReference type="ARBA" id="ARBA00004170"/>
    </source>
</evidence>
<comment type="subcellular location">
    <subcellularLocation>
        <location evidence="1">Membrane</location>
        <topology evidence="1">Peripheral membrane protein</topology>
    </subcellularLocation>
</comment>
<keyword evidence="5" id="KW-0012">Acyltransferase</keyword>
<keyword evidence="8" id="KW-1185">Reference proteome</keyword>
<dbReference type="SUPFAM" id="SSF69593">
    <property type="entry name" value="Glycerol-3-phosphate (1)-acyltransferase"/>
    <property type="match status" value="1"/>
</dbReference>
<proteinExistence type="inferred from homology"/>
<sequence length="396" mass="44890">MAATEAVPDRPSLPWRMASAAVMTLTGAISRVFLYTLNDVQTEGQAEFLGLLDKRRAGHPDRGLITGIYNFLSTTLFRNPPLGQERDPLIIGNHMQFPIISACGLDDPLIWGVLPLRYNMIPENSRWSLGAHDICFKNRSLVAPLDRESCFFTSFFTLGQVLPTYRLLHSPHGGLFQPTMTQAIRILSGPGSVYTRGATFKAGANENFKSPAFYGVNHNAWVHVFPEGCVHQHPQNALRYFKWGVSRLILESDPAPQLVPIFIDGFKNIMPEDREWPRFLPRIGAKIRVIYGNAIDVDEVFREPRSRWKRMVRKQEEVLGRSLNVGEVPEVLKDHPEAIQLRMEVAKTVRAMVQNLRLKAGYSDDDPSYALAKTWERDPKTKHFQSPVDDSLVRKE</sequence>
<keyword evidence="3" id="KW-0443">Lipid metabolism</keyword>
<dbReference type="PRINTS" id="PR00979">
    <property type="entry name" value="TAFAZZIN"/>
</dbReference>
<evidence type="ECO:0000313" key="7">
    <source>
        <dbReference type="EMBL" id="KAK2758910.1"/>
    </source>
</evidence>
<protein>
    <recommendedName>
        <fullName evidence="6">Tafazzin family protein</fullName>
    </recommendedName>
</protein>
<keyword evidence="4" id="KW-0472">Membrane</keyword>
<name>A0AAD9YD82_COLKA</name>